<keyword evidence="3" id="KW-1003">Cell membrane</keyword>
<keyword evidence="9 10" id="KW-0472">Membrane</keyword>
<evidence type="ECO:0000256" key="8">
    <source>
        <dbReference type="ARBA" id="ARBA00022989"/>
    </source>
</evidence>
<name>A0A545TJH3_9GAMM</name>
<accession>A0A545TJH3</accession>
<evidence type="ECO:0000256" key="4">
    <source>
        <dbReference type="ARBA" id="ARBA00022692"/>
    </source>
</evidence>
<organism evidence="14 15">
    <name type="scientific">Aliikangiella marina</name>
    <dbReference type="NCBI Taxonomy" id="1712262"/>
    <lineage>
        <taxon>Bacteria</taxon>
        <taxon>Pseudomonadati</taxon>
        <taxon>Pseudomonadota</taxon>
        <taxon>Gammaproteobacteria</taxon>
        <taxon>Oceanospirillales</taxon>
        <taxon>Pleioneaceae</taxon>
        <taxon>Aliikangiella</taxon>
    </lineage>
</organism>
<evidence type="ECO:0000256" key="5">
    <source>
        <dbReference type="ARBA" id="ARBA00022741"/>
    </source>
</evidence>
<dbReference type="SUPFAM" id="SSF90123">
    <property type="entry name" value="ABC transporter transmembrane region"/>
    <property type="match status" value="1"/>
</dbReference>
<dbReference type="Gene3D" id="1.20.1560.10">
    <property type="entry name" value="ABC transporter type 1, transmembrane domain"/>
    <property type="match status" value="1"/>
</dbReference>
<dbReference type="GO" id="GO:0005886">
    <property type="term" value="C:plasma membrane"/>
    <property type="evidence" value="ECO:0007669"/>
    <property type="project" value="UniProtKB-SubCell"/>
</dbReference>
<evidence type="ECO:0000259" key="12">
    <source>
        <dbReference type="PROSITE" id="PS50929"/>
    </source>
</evidence>
<dbReference type="InterPro" id="IPR011527">
    <property type="entry name" value="ABC1_TM_dom"/>
</dbReference>
<evidence type="ECO:0000259" key="11">
    <source>
        <dbReference type="PROSITE" id="PS50893"/>
    </source>
</evidence>
<dbReference type="AlphaFoldDB" id="A0A545TJH3"/>
<dbReference type="InterPro" id="IPR036640">
    <property type="entry name" value="ABC1_TM_sf"/>
</dbReference>
<dbReference type="InterPro" id="IPR027417">
    <property type="entry name" value="P-loop_NTPase"/>
</dbReference>
<evidence type="ECO:0000256" key="10">
    <source>
        <dbReference type="SAM" id="Phobius"/>
    </source>
</evidence>
<dbReference type="GO" id="GO:0015421">
    <property type="term" value="F:ABC-type oligopeptide transporter activity"/>
    <property type="evidence" value="ECO:0007669"/>
    <property type="project" value="TreeGrafter"/>
</dbReference>
<feature type="transmembrane region" description="Helical" evidence="10">
    <location>
        <begin position="281"/>
        <end position="303"/>
    </location>
</feature>
<dbReference type="GO" id="GO:0006508">
    <property type="term" value="P:proteolysis"/>
    <property type="evidence" value="ECO:0007669"/>
    <property type="project" value="InterPro"/>
</dbReference>
<dbReference type="GO" id="GO:0005524">
    <property type="term" value="F:ATP binding"/>
    <property type="evidence" value="ECO:0007669"/>
    <property type="project" value="UniProtKB-KW"/>
</dbReference>
<feature type="domain" description="ABC transmembrane type-1" evidence="12">
    <location>
        <begin position="174"/>
        <end position="433"/>
    </location>
</feature>
<evidence type="ECO:0000256" key="9">
    <source>
        <dbReference type="ARBA" id="ARBA00023136"/>
    </source>
</evidence>
<dbReference type="Gene3D" id="3.90.70.10">
    <property type="entry name" value="Cysteine proteinases"/>
    <property type="match status" value="1"/>
</dbReference>
<dbReference type="Pfam" id="PF00005">
    <property type="entry name" value="ABC_tran"/>
    <property type="match status" value="1"/>
</dbReference>
<dbReference type="Proteomes" id="UP000317839">
    <property type="component" value="Unassembled WGS sequence"/>
</dbReference>
<evidence type="ECO:0000256" key="6">
    <source>
        <dbReference type="ARBA" id="ARBA00022801"/>
    </source>
</evidence>
<sequence>MIFDLDVLKFTNRKKLSIVLQASESETALACMTMLANYHGNNVDLSQVRSEYSLSSRGTTIKCLMNLAENMGFSSRVIKVSIEKLNRLQTPCILSWGENHFVVLNKIKNKVVHVHDPAIGACEYSFEEVAAHLNGVALELTPSVNFQKTDKPPEVKLSSFWSKIVGLKSTLIKIFLLSITLQMIAIAMPFYMQFVIDDVLVARDLDLLTILAIGFSLLLLLEIVNFGIRTLTVAVMGNQLTLQLNANVIQHLFKLPLRYFETRHIGDVMSRISSLNTIRQVLTTTIIESLVDGIMIIGLLAVMYFYSPMLANIVVSVTVIYFLFRLIYYGPYKNNKRKLIVAKAKQNTNLIESVRGMQTVKLYNQENERLNQYSNLNVEACNHGMQSERLKVLFILSEKLLTGVEQIVIVYFAAKLVISGELSVGMIFAFLSYKTQFREKAVKLIEGIITYKMMSLDLERLADIALSEQEQNRGVLDNDYSIDGDIELKNVCFRYADDEKFVLNNVSLKIKNGESVAIAGTSGCGKSTLVKIILGLLTPTSGEVFVDGQNIKKIGLQNYRSTVGCVMQSETLLAGTILQNISFFAVDPDIELVKECAKKAGIHEDIMSMSMDYHSLIGDMGASLSGGQKQRIVIARALYRNPSVLILDEATSALDTETENEVINSLKNMKMTRIFVAHRPQTIRSADRVIKFDNGIVNESEDYAPKAEAKEPALA</sequence>
<gene>
    <name evidence="14" type="ORF">FLL45_05305</name>
</gene>
<dbReference type="Pfam" id="PF00664">
    <property type="entry name" value="ABC_membrane"/>
    <property type="match status" value="1"/>
</dbReference>
<dbReference type="FunFam" id="3.40.50.300:FF:000299">
    <property type="entry name" value="ABC transporter ATP-binding protein/permease"/>
    <property type="match status" value="1"/>
</dbReference>
<keyword evidence="5" id="KW-0547">Nucleotide-binding</keyword>
<reference evidence="14 15" key="1">
    <citation type="submission" date="2019-06" db="EMBL/GenBank/DDBJ databases">
        <title>Draft genome of Aliikangiella marina GYP-15.</title>
        <authorList>
            <person name="Wang G."/>
        </authorList>
    </citation>
    <scope>NUCLEOTIDE SEQUENCE [LARGE SCALE GENOMIC DNA]</scope>
    <source>
        <strain evidence="14 15">GYP-15</strain>
    </source>
</reference>
<keyword evidence="6" id="KW-0378">Hydrolase</keyword>
<dbReference type="PROSITE" id="PS50893">
    <property type="entry name" value="ABC_TRANSPORTER_2"/>
    <property type="match status" value="1"/>
</dbReference>
<comment type="caution">
    <text evidence="14">The sequence shown here is derived from an EMBL/GenBank/DDBJ whole genome shotgun (WGS) entry which is preliminary data.</text>
</comment>
<keyword evidence="7" id="KW-0067">ATP-binding</keyword>
<dbReference type="SMART" id="SM00382">
    <property type="entry name" value="AAA"/>
    <property type="match status" value="1"/>
</dbReference>
<dbReference type="PROSITE" id="PS50990">
    <property type="entry name" value="PEPTIDASE_C39"/>
    <property type="match status" value="1"/>
</dbReference>
<feature type="transmembrane region" description="Helical" evidence="10">
    <location>
        <begin position="208"/>
        <end position="228"/>
    </location>
</feature>
<dbReference type="GO" id="GO:0016887">
    <property type="term" value="F:ATP hydrolysis activity"/>
    <property type="evidence" value="ECO:0007669"/>
    <property type="project" value="InterPro"/>
</dbReference>
<dbReference type="GO" id="GO:0008233">
    <property type="term" value="F:peptidase activity"/>
    <property type="evidence" value="ECO:0007669"/>
    <property type="project" value="InterPro"/>
</dbReference>
<feature type="transmembrane region" description="Helical" evidence="10">
    <location>
        <begin position="309"/>
        <end position="328"/>
    </location>
</feature>
<dbReference type="PROSITE" id="PS00211">
    <property type="entry name" value="ABC_TRANSPORTER_1"/>
    <property type="match status" value="1"/>
</dbReference>
<feature type="domain" description="Peptidase C39" evidence="13">
    <location>
        <begin position="21"/>
        <end position="140"/>
    </location>
</feature>
<dbReference type="CDD" id="cd18567">
    <property type="entry name" value="ABC_6TM_CvaB_RaxB_like"/>
    <property type="match status" value="1"/>
</dbReference>
<evidence type="ECO:0000313" key="15">
    <source>
        <dbReference type="Proteomes" id="UP000317839"/>
    </source>
</evidence>
<feature type="transmembrane region" description="Helical" evidence="10">
    <location>
        <begin position="408"/>
        <end position="433"/>
    </location>
</feature>
<dbReference type="InterPro" id="IPR039421">
    <property type="entry name" value="Type_1_exporter"/>
</dbReference>
<keyword evidence="15" id="KW-1185">Reference proteome</keyword>
<keyword evidence="8 10" id="KW-1133">Transmembrane helix</keyword>
<dbReference type="InterPro" id="IPR005074">
    <property type="entry name" value="Peptidase_C39"/>
</dbReference>
<dbReference type="RefSeq" id="WP_142940935.1">
    <property type="nucleotide sequence ID" value="NZ_VIKR01000001.1"/>
</dbReference>
<evidence type="ECO:0000259" key="13">
    <source>
        <dbReference type="PROSITE" id="PS50990"/>
    </source>
</evidence>
<dbReference type="InterPro" id="IPR003593">
    <property type="entry name" value="AAA+_ATPase"/>
</dbReference>
<dbReference type="OrthoDB" id="9806127at2"/>
<evidence type="ECO:0000256" key="1">
    <source>
        <dbReference type="ARBA" id="ARBA00004651"/>
    </source>
</evidence>
<dbReference type="EMBL" id="VIKR01000001">
    <property type="protein sequence ID" value="TQV77363.1"/>
    <property type="molecule type" value="Genomic_DNA"/>
</dbReference>
<dbReference type="PANTHER" id="PTHR43394:SF1">
    <property type="entry name" value="ATP-BINDING CASSETTE SUB-FAMILY B MEMBER 10, MITOCHONDRIAL"/>
    <property type="match status" value="1"/>
</dbReference>
<feature type="transmembrane region" description="Helical" evidence="10">
    <location>
        <begin position="174"/>
        <end position="196"/>
    </location>
</feature>
<dbReference type="Pfam" id="PF03412">
    <property type="entry name" value="Peptidase_C39"/>
    <property type="match status" value="1"/>
</dbReference>
<dbReference type="Gene3D" id="3.40.50.300">
    <property type="entry name" value="P-loop containing nucleotide triphosphate hydrolases"/>
    <property type="match status" value="1"/>
</dbReference>
<evidence type="ECO:0000256" key="2">
    <source>
        <dbReference type="ARBA" id="ARBA00022448"/>
    </source>
</evidence>
<comment type="subcellular location">
    <subcellularLocation>
        <location evidence="1">Cell membrane</location>
        <topology evidence="1">Multi-pass membrane protein</topology>
    </subcellularLocation>
</comment>
<feature type="domain" description="ABC transporter" evidence="11">
    <location>
        <begin position="486"/>
        <end position="715"/>
    </location>
</feature>
<dbReference type="InterPro" id="IPR003439">
    <property type="entry name" value="ABC_transporter-like_ATP-bd"/>
</dbReference>
<dbReference type="InterPro" id="IPR017871">
    <property type="entry name" value="ABC_transporter-like_CS"/>
</dbReference>
<proteinExistence type="predicted"/>
<dbReference type="SUPFAM" id="SSF52540">
    <property type="entry name" value="P-loop containing nucleoside triphosphate hydrolases"/>
    <property type="match status" value="1"/>
</dbReference>
<keyword evidence="2" id="KW-0813">Transport</keyword>
<evidence type="ECO:0000256" key="7">
    <source>
        <dbReference type="ARBA" id="ARBA00022840"/>
    </source>
</evidence>
<dbReference type="PANTHER" id="PTHR43394">
    <property type="entry name" value="ATP-DEPENDENT PERMEASE MDL1, MITOCHONDRIAL"/>
    <property type="match status" value="1"/>
</dbReference>
<evidence type="ECO:0000313" key="14">
    <source>
        <dbReference type="EMBL" id="TQV77363.1"/>
    </source>
</evidence>
<evidence type="ECO:0000256" key="3">
    <source>
        <dbReference type="ARBA" id="ARBA00022475"/>
    </source>
</evidence>
<dbReference type="PROSITE" id="PS50929">
    <property type="entry name" value="ABC_TM1F"/>
    <property type="match status" value="1"/>
</dbReference>
<keyword evidence="4 10" id="KW-0812">Transmembrane</keyword>
<protein>
    <submittedName>
        <fullName evidence="14">Peptidase domain-containing ABC transporter</fullName>
    </submittedName>
</protein>